<organism evidence="7 9">
    <name type="scientific">Candidatus Methanodesulfokora washburnensis</name>
    <dbReference type="NCBI Taxonomy" id="2478471"/>
    <lineage>
        <taxon>Archaea</taxon>
        <taxon>Thermoproteota</taxon>
        <taxon>Candidatus Korarchaeia</taxon>
        <taxon>Candidatus Korarchaeia incertae sedis</taxon>
        <taxon>Candidatus Methanodesulfokora</taxon>
    </lineage>
</organism>
<evidence type="ECO:0000313" key="7">
    <source>
        <dbReference type="EMBL" id="RSN72564.1"/>
    </source>
</evidence>
<gene>
    <name evidence="4 7" type="primary">nac</name>
    <name evidence="7" type="ORF">D6D85_13100</name>
    <name evidence="8" type="ORF">EF810_04695</name>
</gene>
<dbReference type="Proteomes" id="UP000316217">
    <property type="component" value="Unassembled WGS sequence"/>
</dbReference>
<sequence length="115" mass="12883">MHGRSMRDLRKALRGMNIDFQEIDAETVLIKLRDGRSYVFKNPSVILTRVQGQETFQIVGNYEIELPKSSYSPPDEDVKLVASQAGVSEEEARKALIDKNGDLAEAINYLLQKGG</sequence>
<dbReference type="InterPro" id="IPR015940">
    <property type="entry name" value="UBA"/>
</dbReference>
<dbReference type="PROSITE" id="PS51151">
    <property type="entry name" value="NAC_AB"/>
    <property type="match status" value="1"/>
</dbReference>
<evidence type="ECO:0000313" key="9">
    <source>
        <dbReference type="Proteomes" id="UP000277582"/>
    </source>
</evidence>
<evidence type="ECO:0000313" key="8">
    <source>
        <dbReference type="EMBL" id="RZN61637.1"/>
    </source>
</evidence>
<keyword evidence="1 4" id="KW-0813">Transport</keyword>
<evidence type="ECO:0000256" key="4">
    <source>
        <dbReference type="HAMAP-Rule" id="MF_00814"/>
    </source>
</evidence>
<evidence type="ECO:0000256" key="3">
    <source>
        <dbReference type="ARBA" id="ARBA00022927"/>
    </source>
</evidence>
<dbReference type="OrthoDB" id="53273at2157"/>
<keyword evidence="3 4" id="KW-0653">Protein transport</keyword>
<evidence type="ECO:0000313" key="10">
    <source>
        <dbReference type="Proteomes" id="UP000316217"/>
    </source>
</evidence>
<dbReference type="SUPFAM" id="SSF46934">
    <property type="entry name" value="UBA-like"/>
    <property type="match status" value="1"/>
</dbReference>
<dbReference type="HAMAP" id="MF_00814">
    <property type="entry name" value="NAC_arch"/>
    <property type="match status" value="1"/>
</dbReference>
<name>A0A3R9R1E8_9CREN</name>
<dbReference type="SMART" id="SM01407">
    <property type="entry name" value="NAC"/>
    <property type="match status" value="1"/>
</dbReference>
<reference evidence="7 9" key="1">
    <citation type="submission" date="2018-10" db="EMBL/GenBank/DDBJ databases">
        <title>Co-occurring genomic capacity for anaerobic methane metabolism and dissimilatory sulfite reduction discovered in the Korarchaeota.</title>
        <authorList>
            <person name="Mckay L.J."/>
            <person name="Dlakic M."/>
            <person name="Fields M.W."/>
            <person name="Delmont T.O."/>
            <person name="Eren A.M."/>
            <person name="Jay Z.J."/>
            <person name="Klingelsmith K.B."/>
            <person name="Rusch D.B."/>
            <person name="Inskeep W.P."/>
        </authorList>
    </citation>
    <scope>NUCLEOTIDE SEQUENCE [LARGE SCALE GENOMIC DNA]</scope>
    <source>
        <strain evidence="7 9">MDKW</strain>
    </source>
</reference>
<dbReference type="GO" id="GO:0015031">
    <property type="term" value="P:protein transport"/>
    <property type="evidence" value="ECO:0007669"/>
    <property type="project" value="UniProtKB-UniRule"/>
</dbReference>
<evidence type="ECO:0000256" key="5">
    <source>
        <dbReference type="NCBIfam" id="TIGR00264"/>
    </source>
</evidence>
<dbReference type="InterPro" id="IPR009060">
    <property type="entry name" value="UBA-like_sf"/>
</dbReference>
<keyword evidence="2 4" id="KW-0694">RNA-binding</keyword>
<dbReference type="EMBL" id="RXII01000072">
    <property type="protein sequence ID" value="RZN61637.1"/>
    <property type="molecule type" value="Genomic_DNA"/>
</dbReference>
<accession>A0A3R9R1E8</accession>
<dbReference type="Gene3D" id="2.20.70.30">
    <property type="entry name" value="Nascent polypeptide-associated complex domain"/>
    <property type="match status" value="1"/>
</dbReference>
<comment type="function">
    <text evidence="4">Contacts the emerging nascent chain on the ribosome.</text>
</comment>
<dbReference type="InterPro" id="IPR038187">
    <property type="entry name" value="NAC_A/B_dom_sf"/>
</dbReference>
<dbReference type="Pfam" id="PF19026">
    <property type="entry name" value="UBA_HYPK"/>
    <property type="match status" value="1"/>
</dbReference>
<comment type="subunit">
    <text evidence="4">Homodimer. Interacts with the ribosome. Binds ribosomal RNA.</text>
</comment>
<dbReference type="NCBIfam" id="TIGR00264">
    <property type="entry name" value="archaeal-type nascent polypeptide-associated complex protein"/>
    <property type="match status" value="1"/>
</dbReference>
<dbReference type="Proteomes" id="UP000277582">
    <property type="component" value="Unassembled WGS sequence"/>
</dbReference>
<dbReference type="InterPro" id="IPR044034">
    <property type="entry name" value="NAC-like_UBA"/>
</dbReference>
<dbReference type="InterPro" id="IPR005231">
    <property type="entry name" value="NAC_arc"/>
</dbReference>
<dbReference type="EMBL" id="RCOS01000146">
    <property type="protein sequence ID" value="RSN72564.1"/>
    <property type="molecule type" value="Genomic_DNA"/>
</dbReference>
<dbReference type="SMART" id="SM00165">
    <property type="entry name" value="UBA"/>
    <property type="match status" value="1"/>
</dbReference>
<dbReference type="CDD" id="cd14359">
    <property type="entry name" value="UBA_AeNAC"/>
    <property type="match status" value="1"/>
</dbReference>
<dbReference type="InterPro" id="IPR002715">
    <property type="entry name" value="Nas_poly-pep-assoc_cplx_dom"/>
</dbReference>
<dbReference type="GO" id="GO:0003723">
    <property type="term" value="F:RNA binding"/>
    <property type="evidence" value="ECO:0007669"/>
    <property type="project" value="UniProtKB-UniRule"/>
</dbReference>
<proteinExistence type="inferred from homology"/>
<protein>
    <recommendedName>
        <fullName evidence="4 5">Nascent polypeptide-associated complex protein</fullName>
    </recommendedName>
</protein>
<feature type="domain" description="NAC-A/B" evidence="6">
    <location>
        <begin position="3"/>
        <end position="71"/>
    </location>
</feature>
<dbReference type="Gene3D" id="1.10.8.10">
    <property type="entry name" value="DNA helicase RuvA subunit, C-terminal domain"/>
    <property type="match status" value="1"/>
</dbReference>
<keyword evidence="9" id="KW-1185">Reference proteome</keyword>
<evidence type="ECO:0000256" key="1">
    <source>
        <dbReference type="ARBA" id="ARBA00022448"/>
    </source>
</evidence>
<comment type="caution">
    <text evidence="7">The sequence shown here is derived from an EMBL/GenBank/DDBJ whole genome shotgun (WGS) entry which is preliminary data.</text>
</comment>
<reference evidence="8 10" key="2">
    <citation type="journal article" date="2019" name="Nat. Microbiol.">
        <title>Wide diversity of methane and short-chain alkane metabolisms in uncultured archaea.</title>
        <authorList>
            <person name="Borrel G."/>
            <person name="Adam P.S."/>
            <person name="McKay L.J."/>
            <person name="Chen L.X."/>
            <person name="Sierra-Garcia I.N."/>
            <person name="Sieber C.M."/>
            <person name="Letourneur Q."/>
            <person name="Ghozlane A."/>
            <person name="Andersen G.L."/>
            <person name="Li W.J."/>
            <person name="Hallam S.J."/>
            <person name="Muyzer G."/>
            <person name="de Oliveira V.M."/>
            <person name="Inskeep W.P."/>
            <person name="Banfield J.F."/>
            <person name="Gribaldo S."/>
        </authorList>
    </citation>
    <scope>NUCLEOTIDE SEQUENCE [LARGE SCALE GENOMIC DNA]</scope>
    <source>
        <strain evidence="8">NM4</strain>
    </source>
</reference>
<dbReference type="Pfam" id="PF01849">
    <property type="entry name" value="NAC"/>
    <property type="match status" value="1"/>
</dbReference>
<evidence type="ECO:0000259" key="6">
    <source>
        <dbReference type="PROSITE" id="PS51151"/>
    </source>
</evidence>
<comment type="similarity">
    <text evidence="4">Belongs to the NAC-alpha family.</text>
</comment>
<evidence type="ECO:0000256" key="2">
    <source>
        <dbReference type="ARBA" id="ARBA00022884"/>
    </source>
</evidence>
<dbReference type="AlphaFoldDB" id="A0A3R9R1E8"/>